<feature type="domain" description="DUF3857" evidence="4">
    <location>
        <begin position="134"/>
        <end position="296"/>
    </location>
</feature>
<keyword evidence="6" id="KW-1185">Reference proteome</keyword>
<dbReference type="Pfam" id="PF12969">
    <property type="entry name" value="DUF3857"/>
    <property type="match status" value="1"/>
</dbReference>
<dbReference type="AlphaFoldDB" id="A0A411PM54"/>
<evidence type="ECO:0000259" key="4">
    <source>
        <dbReference type="Pfam" id="PF12969"/>
    </source>
</evidence>
<dbReference type="KEGG" id="smai:EXU30_19530"/>
<keyword evidence="2" id="KW-0812">Transmembrane</keyword>
<keyword evidence="2" id="KW-0472">Membrane</keyword>
<evidence type="ECO:0000256" key="2">
    <source>
        <dbReference type="SAM" id="Phobius"/>
    </source>
</evidence>
<feature type="domain" description="Transglutaminase-like" evidence="3">
    <location>
        <begin position="353"/>
        <end position="430"/>
    </location>
</feature>
<keyword evidence="2" id="KW-1133">Transmembrane helix</keyword>
<dbReference type="PANTHER" id="PTHR33490">
    <property type="entry name" value="BLR5614 PROTEIN-RELATED"/>
    <property type="match status" value="1"/>
</dbReference>
<feature type="region of interest" description="Disordered" evidence="1">
    <location>
        <begin position="94"/>
        <end position="114"/>
    </location>
</feature>
<evidence type="ECO:0000313" key="6">
    <source>
        <dbReference type="Proteomes" id="UP000291106"/>
    </source>
</evidence>
<feature type="transmembrane region" description="Helical" evidence="2">
    <location>
        <begin position="754"/>
        <end position="775"/>
    </location>
</feature>
<feature type="transmembrane region" description="Helical" evidence="2">
    <location>
        <begin position="784"/>
        <end position="807"/>
    </location>
</feature>
<feature type="transmembrane region" description="Helical" evidence="2">
    <location>
        <begin position="36"/>
        <end position="57"/>
    </location>
</feature>
<feature type="transmembrane region" description="Helical" evidence="2">
    <location>
        <begin position="856"/>
        <end position="878"/>
    </location>
</feature>
<dbReference type="EMBL" id="CP036200">
    <property type="protein sequence ID" value="QBF84617.1"/>
    <property type="molecule type" value="Genomic_DNA"/>
</dbReference>
<feature type="transmembrane region" description="Helical" evidence="2">
    <location>
        <begin position="922"/>
        <end position="942"/>
    </location>
</feature>
<evidence type="ECO:0000256" key="1">
    <source>
        <dbReference type="SAM" id="MobiDB-lite"/>
    </source>
</evidence>
<feature type="transmembrane region" description="Helical" evidence="2">
    <location>
        <begin position="884"/>
        <end position="901"/>
    </location>
</feature>
<accession>A0A411PM54</accession>
<feature type="compositionally biased region" description="Polar residues" evidence="1">
    <location>
        <begin position="105"/>
        <end position="114"/>
    </location>
</feature>
<dbReference type="Pfam" id="PF01841">
    <property type="entry name" value="Transglut_core"/>
    <property type="match status" value="1"/>
</dbReference>
<dbReference type="SUPFAM" id="SSF54001">
    <property type="entry name" value="Cysteine proteinases"/>
    <property type="match status" value="1"/>
</dbReference>
<dbReference type="PANTHER" id="PTHR33490:SF3">
    <property type="entry name" value="CONSERVED INTEGRAL MEMBRANE PROTEIN"/>
    <property type="match status" value="1"/>
</dbReference>
<dbReference type="Proteomes" id="UP000291106">
    <property type="component" value="Chromosome"/>
</dbReference>
<feature type="transmembrane region" description="Helical" evidence="2">
    <location>
        <begin position="827"/>
        <end position="844"/>
    </location>
</feature>
<organism evidence="5 6">
    <name type="scientific">Shewanella maritima</name>
    <dbReference type="NCBI Taxonomy" id="2520507"/>
    <lineage>
        <taxon>Bacteria</taxon>
        <taxon>Pseudomonadati</taxon>
        <taxon>Pseudomonadota</taxon>
        <taxon>Gammaproteobacteria</taxon>
        <taxon>Alteromonadales</taxon>
        <taxon>Shewanellaceae</taxon>
        <taxon>Shewanella</taxon>
    </lineage>
</organism>
<proteinExistence type="predicted"/>
<dbReference type="Gene3D" id="2.60.40.3140">
    <property type="match status" value="1"/>
</dbReference>
<dbReference type="Gene3D" id="3.10.620.30">
    <property type="match status" value="1"/>
</dbReference>
<protein>
    <submittedName>
        <fullName evidence="5">DUF3857 domain-containing protein</fullName>
    </submittedName>
</protein>
<dbReference type="InterPro" id="IPR024618">
    <property type="entry name" value="DUF3857"/>
</dbReference>
<dbReference type="InterPro" id="IPR038765">
    <property type="entry name" value="Papain-like_cys_pep_sf"/>
</dbReference>
<evidence type="ECO:0000313" key="5">
    <source>
        <dbReference type="EMBL" id="QBF84617.1"/>
    </source>
</evidence>
<dbReference type="InterPro" id="IPR002931">
    <property type="entry name" value="Transglutaminase-like"/>
</dbReference>
<gene>
    <name evidence="5" type="ORF">EXU30_19530</name>
</gene>
<evidence type="ECO:0000259" key="3">
    <source>
        <dbReference type="Pfam" id="PF01841"/>
    </source>
</evidence>
<name>A0A411PM54_9GAMM</name>
<dbReference type="OrthoDB" id="8595007at2"/>
<reference evidence="5 6" key="1">
    <citation type="submission" date="2019-02" db="EMBL/GenBank/DDBJ databases">
        <title>Shewanella sp. D4-2 isolated from Dokdo Island.</title>
        <authorList>
            <person name="Baek K."/>
        </authorList>
    </citation>
    <scope>NUCLEOTIDE SEQUENCE [LARGE SCALE GENOMIC DNA]</scope>
    <source>
        <strain evidence="5 6">D4-2</strain>
    </source>
</reference>
<sequence length="1093" mass="125657">MLIGIIIKGSFMASWCVLGHSKVRNLRYVSFNSINFYLRFVALFFLTCALFTGPNAIASTHSTTASSSVNSSLSRQQLDQNWTNSDYRDYGLTQAPQPSWVKPNTIDQPQTRPDHQITNGVYYLLVDNQYKVTDNQTRVFNHFATQATNSKGLEATSQIDIEYDPFYEKLELHQIRIHRGNQVIDKTRTSQFTLTKADTDSDLIYDGTMRALWVVDDVRRDDIVEYSYSLIGQNPVYQNQFSRTRTLQWNVPVHKQSIRVQWHKSEPLSYRLHNSADEFIVSQHSDYIDYQLTVSQQSLAPDLNDSPQWYKPFAWVEFAQTSNWEQIGKWAAALFEQAANAKPTEPLQTSIASTAEKLTAPYSKTQDKVMALIDFVQQDIRYLGIEMGVNSHLPASPADTLTRRYGDCKDKSLLLVELLKQINVKASPVLVNTTIGPKLDTYLPAANLFDHAIVNIQVNGVDYWVDATRQNQGKDLTSLYLPDYGHVLVADKHTQALTKLPAAPERQRIVFKEVYDLSKGLGKTGELTVETKYFGAQAERIRNQLQRKGLNKLASQYQDYYQGLVGELEESQPLSFVDDDKTNQITATEHYRISQPWVEDEAAEEPGEFYFYAYENQITSYLTPPKGEPRLMTQAYPLSIKGELIVNLDDRNWSFEDETIDEQNEFFDFNYQVSFQDSNNQLRIEYQYKHNTDVINPEKFDQWVSALKRVDKYASYGLVSYERSSSDTAAAQTAATDTGSSEQSLPWWVEDLQMWILAGMLALLLFVYALVSLIIDEEVEHESVFYPVSISKFVLLTILTLGIYPYYWHYKNWQYIKKQDSPTIMPFFRAFFGTLWFYPLFAQINKRTQESKSHKFIPLWLGAILALLLITVTVADRYFDESTIVLWVTIAVTLPLVIHINGINGANSSALKANSRWRPRNYIMVLMLPLFAMLLAMDIKLLPSDKIVSGEDLWGHDIEFIRDNGLLAEDQKPIYFYSNDFLSNRNDGNGITETGVFSYWVEEDELRSEQAKFAEITDVEVYYPESNDENTEVTVYYGDKFLLLYLSSIDKLDKKFVELLEQRWQQANAQELSDQLDSDSQFKVNVITQQGSE</sequence>